<reference evidence="6 7" key="1">
    <citation type="submission" date="2019-07" db="EMBL/GenBank/DDBJ databases">
        <title>Genomic Encyclopedia of Type Strains, Phase I: the one thousand microbial genomes (KMG-I) project.</title>
        <authorList>
            <person name="Kyrpides N."/>
        </authorList>
    </citation>
    <scope>NUCLEOTIDE SEQUENCE [LARGE SCALE GENOMIC DNA]</scope>
    <source>
        <strain evidence="6 7">DSM 6562</strain>
    </source>
</reference>
<sequence length="144" mass="16209">MSKEMDFYQNLRVKIKKWLDSKSGADNKWAEYILLAPDIFHLLYKLTLDKDVYVADKAKLAAAIAYFISPVDLIPEALLGPAGYVDDLALAAYVLNRIINNTDPEVVRRNWAGDGDVLEVIQSILRVADKMVGSGLWKKLKARI</sequence>
<dbReference type="GO" id="GO:0012505">
    <property type="term" value="C:endomembrane system"/>
    <property type="evidence" value="ECO:0007669"/>
    <property type="project" value="UniProtKB-SubCell"/>
</dbReference>
<proteinExistence type="predicted"/>
<evidence type="ECO:0000256" key="4">
    <source>
        <dbReference type="ARBA" id="ARBA00023136"/>
    </source>
</evidence>
<dbReference type="InterPro" id="IPR010652">
    <property type="entry name" value="DUF1232"/>
</dbReference>
<keyword evidence="4" id="KW-0472">Membrane</keyword>
<comment type="caution">
    <text evidence="6">The sequence shown here is derived from an EMBL/GenBank/DDBJ whole genome shotgun (WGS) entry which is preliminary data.</text>
</comment>
<keyword evidence="2" id="KW-0812">Transmembrane</keyword>
<dbReference type="AlphaFoldDB" id="A0A5S4ZR91"/>
<gene>
    <name evidence="6" type="ORF">LX24_01695</name>
</gene>
<evidence type="ECO:0000259" key="5">
    <source>
        <dbReference type="Pfam" id="PF06803"/>
    </source>
</evidence>
<dbReference type="RefSeq" id="WP_166511698.1">
    <property type="nucleotide sequence ID" value="NZ_VNHM01000008.1"/>
</dbReference>
<comment type="subcellular location">
    <subcellularLocation>
        <location evidence="1">Endomembrane system</location>
        <topology evidence="1">Multi-pass membrane protein</topology>
    </subcellularLocation>
</comment>
<evidence type="ECO:0000313" key="7">
    <source>
        <dbReference type="Proteomes" id="UP000323166"/>
    </source>
</evidence>
<dbReference type="Proteomes" id="UP000323166">
    <property type="component" value="Unassembled WGS sequence"/>
</dbReference>
<feature type="domain" description="DUF1232" evidence="5">
    <location>
        <begin position="57"/>
        <end position="92"/>
    </location>
</feature>
<protein>
    <submittedName>
        <fullName evidence="6">Uncharacterized membrane protein YkvA (DUF1232 family)</fullName>
    </submittedName>
</protein>
<keyword evidence="3" id="KW-1133">Transmembrane helix</keyword>
<accession>A0A5S4ZR91</accession>
<evidence type="ECO:0000256" key="2">
    <source>
        <dbReference type="ARBA" id="ARBA00022692"/>
    </source>
</evidence>
<evidence type="ECO:0000256" key="3">
    <source>
        <dbReference type="ARBA" id="ARBA00022989"/>
    </source>
</evidence>
<keyword evidence="7" id="KW-1185">Reference proteome</keyword>
<organism evidence="6 7">
    <name type="scientific">Desulfallas thermosapovorans DSM 6562</name>
    <dbReference type="NCBI Taxonomy" id="1121431"/>
    <lineage>
        <taxon>Bacteria</taxon>
        <taxon>Bacillati</taxon>
        <taxon>Bacillota</taxon>
        <taxon>Clostridia</taxon>
        <taxon>Eubacteriales</taxon>
        <taxon>Desulfallaceae</taxon>
        <taxon>Desulfallas</taxon>
    </lineage>
</organism>
<evidence type="ECO:0000313" key="6">
    <source>
        <dbReference type="EMBL" id="TYO95344.1"/>
    </source>
</evidence>
<evidence type="ECO:0000256" key="1">
    <source>
        <dbReference type="ARBA" id="ARBA00004127"/>
    </source>
</evidence>
<dbReference type="Pfam" id="PF06803">
    <property type="entry name" value="DUF1232"/>
    <property type="match status" value="1"/>
</dbReference>
<dbReference type="EMBL" id="VNHM01000008">
    <property type="protein sequence ID" value="TYO95344.1"/>
    <property type="molecule type" value="Genomic_DNA"/>
</dbReference>
<name>A0A5S4ZR91_9FIRM</name>